<proteinExistence type="predicted"/>
<accession>A0ACC2V643</accession>
<dbReference type="Proteomes" id="UP001230649">
    <property type="component" value="Unassembled WGS sequence"/>
</dbReference>
<reference evidence="1" key="1">
    <citation type="submission" date="2023-04" db="EMBL/GenBank/DDBJ databases">
        <title>Draft Genome sequencing of Naganishia species isolated from polar environments using Oxford Nanopore Technology.</title>
        <authorList>
            <person name="Leo P."/>
            <person name="Venkateswaran K."/>
        </authorList>
    </citation>
    <scope>NUCLEOTIDE SEQUENCE</scope>
    <source>
        <strain evidence="1">MNA-CCFEE 5262</strain>
    </source>
</reference>
<gene>
    <name evidence="1" type="ORF">QFC20_006802</name>
</gene>
<protein>
    <submittedName>
        <fullName evidence="1">Uncharacterized protein</fullName>
    </submittedName>
</protein>
<comment type="caution">
    <text evidence="1">The sequence shown here is derived from an EMBL/GenBank/DDBJ whole genome shotgun (WGS) entry which is preliminary data.</text>
</comment>
<sequence>MPDSQSRFSSAMDWFTSWSGDVKPAVTPSSYFPEPPVRPGDTYNSPNCLYRPFRPLDSPKAPFPRLRPTRFLPPKCLESWFANGEILCGRQQLGPEEMLDVTWLWVNGSDSRWQKEMIRVRKEKGIYSPEHHFRENNELLYSMRSVLQNLPGRLRTFHLITADTAFDVEEDLSLLPHQAIKELENAAEREFHLSPLEERRLSDSGMDLSKKGTVKSSFSLRGRAGGVMPDKYAGHNFRQSDPTVSDRTKLWLNTTWRVAQAPSWLSYDMIDLSSPKHPLHHLYTNPTVEKPAEAAHLYFNSHPSLKYAGHSEIFHLPSRLPSSEVASTAVEQQRKEEEWRQHALPNFNSMAIESRIGFLWGLSDVSLSFNDDFFILKPHAVSDFYSPLYGAVIRFDQGYYQQVKPLLDKAWINDAGEVGGLYHANWLLSQRFPRRLRPYFAHVPKVITRGLHHEASLMFEDALTAAARRQFRELSEGEGSVQMQWLISSLRVERWREALLWTWAVAKVGTAPQWQPEETGEILGGTVGYWGAEARREIQDLFGLEDKDNDVIEIEIHKGERWTLEEDRMKSHFQGAGWEAPKATEFLFSSMDGHLPPIPKPSQARTANDRCTFDLERCLGSFWSRHDNVSADDMFKRLAFANPSCGDCMIMALVTASGPLGLSAFLPPHQATYTNDVNIDPRVVDYLAPPHLPLTSTWQEADFDLENVLRETSLPHEEVNLREWSMKLLSRYLYMSGKSNSHFHMAKSPTHVKSVFKSIDSNKDVTLLGFNDDIDENYEETRNLMLKWFESRWPDKMIWERD</sequence>
<evidence type="ECO:0000313" key="1">
    <source>
        <dbReference type="EMBL" id="KAJ9094824.1"/>
    </source>
</evidence>
<evidence type="ECO:0000313" key="2">
    <source>
        <dbReference type="Proteomes" id="UP001230649"/>
    </source>
</evidence>
<dbReference type="EMBL" id="JASBWS010000133">
    <property type="protein sequence ID" value="KAJ9094824.1"/>
    <property type="molecule type" value="Genomic_DNA"/>
</dbReference>
<name>A0ACC2V643_9TREE</name>
<keyword evidence="2" id="KW-1185">Reference proteome</keyword>
<organism evidence="1 2">
    <name type="scientific">Naganishia adeliensis</name>
    <dbReference type="NCBI Taxonomy" id="92952"/>
    <lineage>
        <taxon>Eukaryota</taxon>
        <taxon>Fungi</taxon>
        <taxon>Dikarya</taxon>
        <taxon>Basidiomycota</taxon>
        <taxon>Agaricomycotina</taxon>
        <taxon>Tremellomycetes</taxon>
        <taxon>Filobasidiales</taxon>
        <taxon>Filobasidiaceae</taxon>
        <taxon>Naganishia</taxon>
    </lineage>
</organism>